<comment type="function">
    <text evidence="1">VSG forms a coat on the surface of the parasite. The trypanosome evades the immune response of the host by expressing a series of antigenically distinct VSGs from an estimated 1000 VSG genes.</text>
</comment>
<evidence type="ECO:0000256" key="9">
    <source>
        <dbReference type="SAM" id="Coils"/>
    </source>
</evidence>
<keyword evidence="8" id="KW-0449">Lipoprotein</keyword>
<proteinExistence type="predicted"/>
<evidence type="ECO:0000256" key="2">
    <source>
        <dbReference type="ARBA" id="ARBA00004609"/>
    </source>
</evidence>
<keyword evidence="7" id="KW-0325">Glycoprotein</keyword>
<evidence type="ECO:0000259" key="10">
    <source>
        <dbReference type="Pfam" id="PF13206"/>
    </source>
</evidence>
<evidence type="ECO:0000256" key="3">
    <source>
        <dbReference type="ARBA" id="ARBA00022475"/>
    </source>
</evidence>
<evidence type="ECO:0000256" key="8">
    <source>
        <dbReference type="ARBA" id="ARBA00023288"/>
    </source>
</evidence>
<keyword evidence="5" id="KW-0732">Signal</keyword>
<accession>A0A1J0R894</accession>
<keyword evidence="6" id="KW-0472">Membrane</keyword>
<keyword evidence="4" id="KW-0336">GPI-anchor</keyword>
<comment type="subcellular location">
    <subcellularLocation>
        <location evidence="2">Cell membrane</location>
        <topology evidence="2">Lipid-anchor</topology>
        <topology evidence="2">GPI-anchor</topology>
    </subcellularLocation>
</comment>
<evidence type="ECO:0000256" key="6">
    <source>
        <dbReference type="ARBA" id="ARBA00023136"/>
    </source>
</evidence>
<dbReference type="GO" id="GO:0098552">
    <property type="term" value="C:side of membrane"/>
    <property type="evidence" value="ECO:0007669"/>
    <property type="project" value="UniProtKB-KW"/>
</dbReference>
<dbReference type="EMBL" id="KX700165">
    <property type="protein sequence ID" value="APD74121.1"/>
    <property type="molecule type" value="Genomic_DNA"/>
</dbReference>
<feature type="domain" description="Trypanosome variant surface glycoprotein B-type N-terminal" evidence="10">
    <location>
        <begin position="6"/>
        <end position="317"/>
    </location>
</feature>
<organism evidence="11">
    <name type="scientific">Trypanosoma brucei</name>
    <dbReference type="NCBI Taxonomy" id="5691"/>
    <lineage>
        <taxon>Eukaryota</taxon>
        <taxon>Discoba</taxon>
        <taxon>Euglenozoa</taxon>
        <taxon>Kinetoplastea</taxon>
        <taxon>Metakinetoplastina</taxon>
        <taxon>Trypanosomatida</taxon>
        <taxon>Trypanosomatidae</taxon>
        <taxon>Trypanosoma</taxon>
    </lineage>
</organism>
<sequence length="396" mass="43148">MPTVGLPDELTDRQKALQRMNMSTADEQWISLLKGDPATNTWDSVKTKYEDKPFKEGWSKKWTDWVTTAYETTKKEHDKSWITENQPPKHPWAKQAAHTTINDTLTELEKLQKQLTEAKTKAIETLPTQARKKISETLYGSTVTNNQPTGGKTTTDTGYATSRAASGGTSVWGDILCLCGLAGGTATADCIQSQLTIAWGTNPLTAIQAVKAACPTAKTAKLTPGLIRALIQRVDAKLERGGNRNALVYSPGAPNAGTCAGTTGELFIIYTNHYTAGNAKFGVHSITWVSKLEEAADLLDAVTQEVAKAQTIATEMRLLISLAERACKTKEPIDATITTQRLQEQTQTNTANIAEKSSECAATKKAAQCRQKKLACEWKGKNDEDGEHCKFNTAHT</sequence>
<evidence type="ECO:0000256" key="4">
    <source>
        <dbReference type="ARBA" id="ARBA00022622"/>
    </source>
</evidence>
<keyword evidence="9" id="KW-0175">Coiled coil</keyword>
<evidence type="ECO:0000256" key="5">
    <source>
        <dbReference type="ARBA" id="ARBA00022729"/>
    </source>
</evidence>
<dbReference type="Pfam" id="PF13206">
    <property type="entry name" value="VSG_B"/>
    <property type="match status" value="1"/>
</dbReference>
<dbReference type="InterPro" id="IPR025932">
    <property type="entry name" value="Trypano_VSG_B_N_dom"/>
</dbReference>
<evidence type="ECO:0000256" key="1">
    <source>
        <dbReference type="ARBA" id="ARBA00002523"/>
    </source>
</evidence>
<protein>
    <submittedName>
        <fullName evidence="11">Variant surface glycoprotein 1125.2657</fullName>
    </submittedName>
</protein>
<dbReference type="AlphaFoldDB" id="A0A1J0R894"/>
<name>A0A1J0R894_9TRYP</name>
<dbReference type="VEuPathDB" id="TriTrypDB:Tb11.v5.0704"/>
<dbReference type="VEuPathDB" id="TriTrypDB:Tb427_000356500"/>
<dbReference type="GO" id="GO:0005886">
    <property type="term" value="C:plasma membrane"/>
    <property type="evidence" value="ECO:0007669"/>
    <property type="project" value="UniProtKB-SubCell"/>
</dbReference>
<evidence type="ECO:0000256" key="7">
    <source>
        <dbReference type="ARBA" id="ARBA00023180"/>
    </source>
</evidence>
<keyword evidence="3" id="KW-1003">Cell membrane</keyword>
<reference evidence="11" key="1">
    <citation type="submission" date="2016-08" db="EMBL/GenBank/DDBJ databases">
        <title>VSG repertoire of Trypanosoma brucei EATRO 1125.</title>
        <authorList>
            <person name="Cross G.A."/>
        </authorList>
    </citation>
    <scope>NUCLEOTIDE SEQUENCE</scope>
    <source>
        <strain evidence="11">EATRO 1125</strain>
    </source>
</reference>
<evidence type="ECO:0000313" key="11">
    <source>
        <dbReference type="EMBL" id="APD74121.1"/>
    </source>
</evidence>
<feature type="coiled-coil region" evidence="9">
    <location>
        <begin position="94"/>
        <end position="125"/>
    </location>
</feature>